<organism evidence="2 3">
    <name type="scientific">Corynebacterium spheniscorum</name>
    <dbReference type="NCBI Taxonomy" id="185761"/>
    <lineage>
        <taxon>Bacteria</taxon>
        <taxon>Bacillati</taxon>
        <taxon>Actinomycetota</taxon>
        <taxon>Actinomycetes</taxon>
        <taxon>Mycobacteriales</taxon>
        <taxon>Corynebacteriaceae</taxon>
        <taxon>Corynebacterium</taxon>
    </lineage>
</organism>
<proteinExistence type="predicted"/>
<accession>A0A1I2S2Y3</accession>
<name>A0A1I2S2Y3_9CORY</name>
<feature type="region of interest" description="Disordered" evidence="1">
    <location>
        <begin position="1"/>
        <end position="21"/>
    </location>
</feature>
<dbReference type="AlphaFoldDB" id="A0A1I2S2Y3"/>
<evidence type="ECO:0000313" key="2">
    <source>
        <dbReference type="EMBL" id="SFG44436.1"/>
    </source>
</evidence>
<dbReference type="Proteomes" id="UP000199065">
    <property type="component" value="Unassembled WGS sequence"/>
</dbReference>
<protein>
    <submittedName>
        <fullName evidence="2">Uncharacterized protein</fullName>
    </submittedName>
</protein>
<evidence type="ECO:0000256" key="1">
    <source>
        <dbReference type="SAM" id="MobiDB-lite"/>
    </source>
</evidence>
<gene>
    <name evidence="2" type="ORF">SAMN05660282_00914</name>
</gene>
<evidence type="ECO:0000313" key="3">
    <source>
        <dbReference type="Proteomes" id="UP000199065"/>
    </source>
</evidence>
<dbReference type="RefSeq" id="WP_092284884.1">
    <property type="nucleotide sequence ID" value="NZ_FOPJ01000004.1"/>
</dbReference>
<dbReference type="EMBL" id="FOPJ01000004">
    <property type="protein sequence ID" value="SFG44436.1"/>
    <property type="molecule type" value="Genomic_DNA"/>
</dbReference>
<dbReference type="STRING" id="185761.SAMN05660282_00914"/>
<reference evidence="2 3" key="1">
    <citation type="submission" date="2016-10" db="EMBL/GenBank/DDBJ databases">
        <authorList>
            <person name="de Groot N.N."/>
        </authorList>
    </citation>
    <scope>NUCLEOTIDE SEQUENCE [LARGE SCALE GENOMIC DNA]</scope>
    <source>
        <strain>J11</strain>
        <strain evidence="3">PG 39</strain>
    </source>
</reference>
<sequence length="268" mass="29470">MSAGKDVLHTGFQPPFSPADTQPFPIPDGPRIIELKHLDTVAVLGLLRDTALGWGRTAMSVTIAHGNSVRFHDVTIGYLPEPEPEITHLLVELRCWLEVDNQELKAQVRLPERGALIPRNHPPEQSYTLLPDGAAALIDLSKGECELTAGPAQLLVSLRESHGQVLALLDNKVLGPLRNRRDSQELLGLVLHFRQLGLIPLCRAFVNQAGEVALTSARTWQLGPQELEPTLCPLPPLPTPQEASPLEQVEKEWVLMLPDTAFIPPTQE</sequence>
<keyword evidence="3" id="KW-1185">Reference proteome</keyword>